<gene>
    <name evidence="1" type="ORF">AWW70_08315</name>
</gene>
<proteinExistence type="predicted"/>
<reference evidence="1 2" key="1">
    <citation type="submission" date="2016-01" db="EMBL/GenBank/DDBJ databases">
        <authorList>
            <person name="McClelland M."/>
            <person name="Jain A."/>
            <person name="Saraogi P."/>
            <person name="Mendelson R."/>
            <person name="Westerman R."/>
            <person name="SanMiguel P."/>
            <person name="Csonka L."/>
        </authorList>
    </citation>
    <scope>NUCLEOTIDE SEQUENCE [LARGE SCALE GENOMIC DNA]</scope>
    <source>
        <strain evidence="1 2">PE8-15</strain>
    </source>
</reference>
<name>A0A109GGE6_BACMY</name>
<dbReference type="RefSeq" id="WP_060749499.1">
    <property type="nucleotide sequence ID" value="NZ_LRPH01000032.1"/>
</dbReference>
<protein>
    <submittedName>
        <fullName evidence="1">Uncharacterized protein</fullName>
    </submittedName>
</protein>
<organism evidence="1 2">
    <name type="scientific">Bacillus mycoides</name>
    <dbReference type="NCBI Taxonomy" id="1405"/>
    <lineage>
        <taxon>Bacteria</taxon>
        <taxon>Bacillati</taxon>
        <taxon>Bacillota</taxon>
        <taxon>Bacilli</taxon>
        <taxon>Bacillales</taxon>
        <taxon>Bacillaceae</taxon>
        <taxon>Bacillus</taxon>
        <taxon>Bacillus cereus group</taxon>
    </lineage>
</organism>
<comment type="caution">
    <text evidence="1">The sequence shown here is derived from an EMBL/GenBank/DDBJ whole genome shotgun (WGS) entry which is preliminary data.</text>
</comment>
<evidence type="ECO:0000313" key="1">
    <source>
        <dbReference type="EMBL" id="KWU66274.1"/>
    </source>
</evidence>
<accession>A0A109GGE6</accession>
<sequence>MRSLEEIAMEYVAIEMCEGSHSKSKDEYDNELDFYLENVTNSEGSYETYLANSLSKEELDHHDVIEVWNAIEKGIKEAVGKRR</sequence>
<dbReference type="AlphaFoldDB" id="A0A109GGE6"/>
<evidence type="ECO:0000313" key="2">
    <source>
        <dbReference type="Proteomes" id="UP000065797"/>
    </source>
</evidence>
<dbReference type="Proteomes" id="UP000065797">
    <property type="component" value="Unassembled WGS sequence"/>
</dbReference>
<dbReference type="EMBL" id="LRPH01000032">
    <property type="protein sequence ID" value="KWU66274.1"/>
    <property type="molecule type" value="Genomic_DNA"/>
</dbReference>